<dbReference type="Gene3D" id="3.40.630.30">
    <property type="match status" value="1"/>
</dbReference>
<dbReference type="SUPFAM" id="SSF55729">
    <property type="entry name" value="Acyl-CoA N-acyltransferases (Nat)"/>
    <property type="match status" value="1"/>
</dbReference>
<reference evidence="4" key="1">
    <citation type="journal article" date="2019" name="Int. J. Syst. Evol. Microbiol.">
        <title>The Global Catalogue of Microorganisms (GCM) 10K type strain sequencing project: providing services to taxonomists for standard genome sequencing and annotation.</title>
        <authorList>
            <consortium name="The Broad Institute Genomics Platform"/>
            <consortium name="The Broad Institute Genome Sequencing Center for Infectious Disease"/>
            <person name="Wu L."/>
            <person name="Ma J."/>
        </authorList>
    </citation>
    <scope>NUCLEOTIDE SEQUENCE [LARGE SCALE GENOMIC DNA]</scope>
    <source>
        <strain evidence="4">JCM 10367</strain>
    </source>
</reference>
<evidence type="ECO:0000259" key="2">
    <source>
        <dbReference type="Pfam" id="PF00583"/>
    </source>
</evidence>
<feature type="domain" description="N-acetyltransferase" evidence="2">
    <location>
        <begin position="33"/>
        <end position="76"/>
    </location>
</feature>
<gene>
    <name evidence="3" type="ORF">GCM10009535_26360</name>
</gene>
<dbReference type="Proteomes" id="UP001500724">
    <property type="component" value="Unassembled WGS sequence"/>
</dbReference>
<organism evidence="3 4">
    <name type="scientific">Streptomyces thermocarboxydovorans</name>
    <dbReference type="NCBI Taxonomy" id="59298"/>
    <lineage>
        <taxon>Bacteria</taxon>
        <taxon>Bacillati</taxon>
        <taxon>Actinomycetota</taxon>
        <taxon>Actinomycetes</taxon>
        <taxon>Kitasatosporales</taxon>
        <taxon>Streptomycetaceae</taxon>
        <taxon>Streptomyces</taxon>
    </lineage>
</organism>
<dbReference type="InterPro" id="IPR000182">
    <property type="entry name" value="GNAT_dom"/>
</dbReference>
<comment type="caution">
    <text evidence="3">The sequence shown here is derived from an EMBL/GenBank/DDBJ whole genome shotgun (WGS) entry which is preliminary data.</text>
</comment>
<feature type="region of interest" description="Disordered" evidence="1">
    <location>
        <begin position="1"/>
        <end position="29"/>
    </location>
</feature>
<evidence type="ECO:0000256" key="1">
    <source>
        <dbReference type="SAM" id="MobiDB-lite"/>
    </source>
</evidence>
<keyword evidence="4" id="KW-1185">Reference proteome</keyword>
<dbReference type="Pfam" id="PF00583">
    <property type="entry name" value="Acetyltransf_1"/>
    <property type="match status" value="1"/>
</dbReference>
<dbReference type="InterPro" id="IPR016181">
    <property type="entry name" value="Acyl_CoA_acyltransferase"/>
</dbReference>
<evidence type="ECO:0000313" key="4">
    <source>
        <dbReference type="Proteomes" id="UP001500724"/>
    </source>
</evidence>
<evidence type="ECO:0000313" key="3">
    <source>
        <dbReference type="EMBL" id="GAA0647310.1"/>
    </source>
</evidence>
<accession>A0ABP3SKT5</accession>
<proteinExistence type="predicted"/>
<dbReference type="EMBL" id="BAAAGU010000023">
    <property type="protein sequence ID" value="GAA0647310.1"/>
    <property type="molecule type" value="Genomic_DNA"/>
</dbReference>
<protein>
    <recommendedName>
        <fullName evidence="2">N-acetyltransferase domain-containing protein</fullName>
    </recommendedName>
</protein>
<name>A0ABP3SKT5_9ACTN</name>
<sequence>MSRAAGGVRDVRAGPGAGHGPAAAAAGGASGSGLGIGDRLVGAVVEFARGAGYRELTLWTNDVPAAARRIHQRHGFTLVDEKPHHSFGKDLVGQDWRLDLRAAPG</sequence>